<evidence type="ECO:0000313" key="3">
    <source>
        <dbReference type="Proteomes" id="UP000249166"/>
    </source>
</evidence>
<dbReference type="PROSITE" id="PS51257">
    <property type="entry name" value="PROKAR_LIPOPROTEIN"/>
    <property type="match status" value="1"/>
</dbReference>
<reference evidence="2 3" key="1">
    <citation type="submission" date="2018-04" db="EMBL/GenBank/DDBJ databases">
        <title>Bacteria isolated from cave deposits of Manipur.</title>
        <authorList>
            <person name="Sahoo D."/>
            <person name="Sarangthem I."/>
            <person name="Nandeibam J."/>
        </authorList>
    </citation>
    <scope>NUCLEOTIDE SEQUENCE [LARGE SCALE GENOMIC DNA]</scope>
    <source>
        <strain evidence="3">mrc11</strain>
    </source>
</reference>
<evidence type="ECO:0000256" key="1">
    <source>
        <dbReference type="SAM" id="SignalP"/>
    </source>
</evidence>
<dbReference type="OrthoDB" id="4948688at2"/>
<protein>
    <recommendedName>
        <fullName evidence="4">Mucin-associated surface protein</fullName>
    </recommendedName>
</protein>
<gene>
    <name evidence="2" type="ORF">DBZ45_04365</name>
</gene>
<dbReference type="AlphaFoldDB" id="A0A328HI14"/>
<name>A0A328HI14_ARTGO</name>
<feature type="chain" id="PRO_5038917910" description="Mucin-associated surface protein" evidence="1">
    <location>
        <begin position="26"/>
        <end position="155"/>
    </location>
</feature>
<dbReference type="RefSeq" id="WP_111902727.1">
    <property type="nucleotide sequence ID" value="NZ_QLNP01000062.1"/>
</dbReference>
<evidence type="ECO:0008006" key="4">
    <source>
        <dbReference type="Google" id="ProtNLM"/>
    </source>
</evidence>
<proteinExistence type="predicted"/>
<sequence>MLTRPAGARTGRRALLGIACLGALAVLTSCSGTLTDTVSTAAEDSASAIATARLAIRQDADGKLTRAATSTALEDALKELQTSRDTVLRLSPASPKDRQVREDALKVLDSSAAGLTTARDAVLSDDGGPSLSDGNRALAAAEDALSGLKSKVGGK</sequence>
<organism evidence="2 3">
    <name type="scientific">Arthrobacter globiformis</name>
    <dbReference type="NCBI Taxonomy" id="1665"/>
    <lineage>
        <taxon>Bacteria</taxon>
        <taxon>Bacillati</taxon>
        <taxon>Actinomycetota</taxon>
        <taxon>Actinomycetes</taxon>
        <taxon>Micrococcales</taxon>
        <taxon>Micrococcaceae</taxon>
        <taxon>Arthrobacter</taxon>
    </lineage>
</organism>
<evidence type="ECO:0000313" key="2">
    <source>
        <dbReference type="EMBL" id="RAM38258.1"/>
    </source>
</evidence>
<feature type="signal peptide" evidence="1">
    <location>
        <begin position="1"/>
        <end position="25"/>
    </location>
</feature>
<dbReference type="Proteomes" id="UP000249166">
    <property type="component" value="Unassembled WGS sequence"/>
</dbReference>
<comment type="caution">
    <text evidence="2">The sequence shown here is derived from an EMBL/GenBank/DDBJ whole genome shotgun (WGS) entry which is preliminary data.</text>
</comment>
<dbReference type="EMBL" id="QLNP01000062">
    <property type="protein sequence ID" value="RAM38258.1"/>
    <property type="molecule type" value="Genomic_DNA"/>
</dbReference>
<accession>A0A328HI14</accession>
<keyword evidence="1" id="KW-0732">Signal</keyword>